<evidence type="ECO:0000313" key="2">
    <source>
        <dbReference type="Proteomes" id="UP001233999"/>
    </source>
</evidence>
<accession>A0AAD8ESV6</accession>
<dbReference type="Proteomes" id="UP001233999">
    <property type="component" value="Unassembled WGS sequence"/>
</dbReference>
<name>A0AAD8ESV6_DIPPU</name>
<protein>
    <submittedName>
        <fullName evidence="1">Uncharacterized protein</fullName>
    </submittedName>
</protein>
<reference evidence="1" key="1">
    <citation type="journal article" date="2023" name="IScience">
        <title>Live-bearing cockroach genome reveals convergent evolutionary mechanisms linked to viviparity in insects and beyond.</title>
        <authorList>
            <person name="Fouks B."/>
            <person name="Harrison M.C."/>
            <person name="Mikhailova A.A."/>
            <person name="Marchal E."/>
            <person name="English S."/>
            <person name="Carruthers M."/>
            <person name="Jennings E.C."/>
            <person name="Chiamaka E.L."/>
            <person name="Frigard R.A."/>
            <person name="Pippel M."/>
            <person name="Attardo G.M."/>
            <person name="Benoit J.B."/>
            <person name="Bornberg-Bauer E."/>
            <person name="Tobe S.S."/>
        </authorList>
    </citation>
    <scope>NUCLEOTIDE SEQUENCE</scope>
    <source>
        <strain evidence="1">Stay&amp;Tobe</strain>
    </source>
</reference>
<sequence>VSLIRHMFVEKGLYYIHLQYNSSKHLQVLPNVLKNRTIEFPDYNDPTWITTLSPPHFIPDTRIITMQFREITYPQQCVSDPSAPC</sequence>
<keyword evidence="2" id="KW-1185">Reference proteome</keyword>
<dbReference type="EMBL" id="JASPKZ010000009">
    <property type="protein sequence ID" value="KAJ9601588.1"/>
    <property type="molecule type" value="Genomic_DNA"/>
</dbReference>
<feature type="non-terminal residue" evidence="1">
    <location>
        <position position="85"/>
    </location>
</feature>
<feature type="non-terminal residue" evidence="1">
    <location>
        <position position="1"/>
    </location>
</feature>
<reference evidence="1" key="2">
    <citation type="submission" date="2023-05" db="EMBL/GenBank/DDBJ databases">
        <authorList>
            <person name="Fouks B."/>
        </authorList>
    </citation>
    <scope>NUCLEOTIDE SEQUENCE</scope>
    <source>
        <strain evidence="1">Stay&amp;Tobe</strain>
        <tissue evidence="1">Testes</tissue>
    </source>
</reference>
<evidence type="ECO:0000313" key="1">
    <source>
        <dbReference type="EMBL" id="KAJ9601588.1"/>
    </source>
</evidence>
<dbReference type="AlphaFoldDB" id="A0AAD8ESV6"/>
<comment type="caution">
    <text evidence="1">The sequence shown here is derived from an EMBL/GenBank/DDBJ whole genome shotgun (WGS) entry which is preliminary data.</text>
</comment>
<proteinExistence type="predicted"/>
<organism evidence="1 2">
    <name type="scientific">Diploptera punctata</name>
    <name type="common">Pacific beetle cockroach</name>
    <dbReference type="NCBI Taxonomy" id="6984"/>
    <lineage>
        <taxon>Eukaryota</taxon>
        <taxon>Metazoa</taxon>
        <taxon>Ecdysozoa</taxon>
        <taxon>Arthropoda</taxon>
        <taxon>Hexapoda</taxon>
        <taxon>Insecta</taxon>
        <taxon>Pterygota</taxon>
        <taxon>Neoptera</taxon>
        <taxon>Polyneoptera</taxon>
        <taxon>Dictyoptera</taxon>
        <taxon>Blattodea</taxon>
        <taxon>Blaberoidea</taxon>
        <taxon>Blaberidae</taxon>
        <taxon>Diplopterinae</taxon>
        <taxon>Diploptera</taxon>
    </lineage>
</organism>
<gene>
    <name evidence="1" type="ORF">L9F63_000260</name>
</gene>